<evidence type="ECO:0000313" key="1">
    <source>
        <dbReference type="EMBL" id="KAF0687926.1"/>
    </source>
</evidence>
<gene>
    <name evidence="2" type="primary">Aste57867_20418</name>
    <name evidence="1" type="ORF">As57867_020352</name>
    <name evidence="2" type="ORF">ASTE57867_20418</name>
</gene>
<evidence type="ECO:0000313" key="3">
    <source>
        <dbReference type="Proteomes" id="UP000332933"/>
    </source>
</evidence>
<accession>A0A485LFM7</accession>
<reference evidence="2 3" key="1">
    <citation type="submission" date="2019-03" db="EMBL/GenBank/DDBJ databases">
        <authorList>
            <person name="Gaulin E."/>
            <person name="Dumas B."/>
        </authorList>
    </citation>
    <scope>NUCLEOTIDE SEQUENCE [LARGE SCALE GENOMIC DNA]</scope>
    <source>
        <strain evidence="2">CBS 568.67</strain>
    </source>
</reference>
<dbReference type="EMBL" id="CAADRA010006836">
    <property type="protein sequence ID" value="VFT97104.1"/>
    <property type="molecule type" value="Genomic_DNA"/>
</dbReference>
<sequence length="276" mass="31431">MSSLDRQPFCISPINASKRVISFSAPPDSISKHRKHQLVHEMVQHAAEVETNLDHRRRAAAPPHSNTFRKKTTTLRRDRSWIFDYQHSSTYASVDLDSFLTPTVTSEPLPTAIAKPHEHNKDTESAPTHAATVALPPKAERTKPLHHRMSVAFLQVDNAFHAAAPPDSMRRHAARKMTQYTRLDSFQEHQRETSTQLASECESKLSSLQTKVARQHRRRVGSSLEERLQDAIDRIPRVYLHAPDKENGAKRVQFAHELEQPMFPPRSSGRLRRGSL</sequence>
<dbReference type="AlphaFoldDB" id="A0A485LFM7"/>
<protein>
    <submittedName>
        <fullName evidence="2">Aste57867_20418 protein</fullName>
    </submittedName>
</protein>
<name>A0A485LFM7_9STRA</name>
<dbReference type="Proteomes" id="UP000332933">
    <property type="component" value="Unassembled WGS sequence"/>
</dbReference>
<evidence type="ECO:0000313" key="2">
    <source>
        <dbReference type="EMBL" id="VFT97104.1"/>
    </source>
</evidence>
<organism evidence="2 3">
    <name type="scientific">Aphanomyces stellatus</name>
    <dbReference type="NCBI Taxonomy" id="120398"/>
    <lineage>
        <taxon>Eukaryota</taxon>
        <taxon>Sar</taxon>
        <taxon>Stramenopiles</taxon>
        <taxon>Oomycota</taxon>
        <taxon>Saprolegniomycetes</taxon>
        <taxon>Saprolegniales</taxon>
        <taxon>Verrucalvaceae</taxon>
        <taxon>Aphanomyces</taxon>
    </lineage>
</organism>
<dbReference type="OrthoDB" id="10301726at2759"/>
<reference evidence="1" key="2">
    <citation type="submission" date="2019-06" db="EMBL/GenBank/DDBJ databases">
        <title>Genomics analysis of Aphanomyces spp. identifies a new class of oomycete effector associated with host adaptation.</title>
        <authorList>
            <person name="Gaulin E."/>
        </authorList>
    </citation>
    <scope>NUCLEOTIDE SEQUENCE</scope>
    <source>
        <strain evidence="1">CBS 578.67</strain>
    </source>
</reference>
<keyword evidence="3" id="KW-1185">Reference proteome</keyword>
<dbReference type="EMBL" id="VJMH01006813">
    <property type="protein sequence ID" value="KAF0687926.1"/>
    <property type="molecule type" value="Genomic_DNA"/>
</dbReference>
<proteinExistence type="predicted"/>